<keyword evidence="2" id="KW-1185">Reference proteome</keyword>
<accession>F4GYZ9</accession>
<protein>
    <recommendedName>
        <fullName evidence="3">Tyr recombinase domain-containing protein</fullName>
    </recommendedName>
</protein>
<evidence type="ECO:0000313" key="2">
    <source>
        <dbReference type="Proteomes" id="UP000008460"/>
    </source>
</evidence>
<organism evidence="1 2">
    <name type="scientific">Cellulomonas fimi (strain ATCC 484 / DSM 20113 / JCM 1341 / CCUG 24087 / LMG 16345 / NBRC 15513 / NCIMB 8980 / NCTC 7547 / NRS-133)</name>
    <dbReference type="NCBI Taxonomy" id="590998"/>
    <lineage>
        <taxon>Bacteria</taxon>
        <taxon>Bacillati</taxon>
        <taxon>Actinomycetota</taxon>
        <taxon>Actinomycetes</taxon>
        <taxon>Micrococcales</taxon>
        <taxon>Cellulomonadaceae</taxon>
        <taxon>Cellulomonas</taxon>
    </lineage>
</organism>
<gene>
    <name evidence="1" type="ordered locus">Celf_1859</name>
</gene>
<evidence type="ECO:0008006" key="3">
    <source>
        <dbReference type="Google" id="ProtNLM"/>
    </source>
</evidence>
<dbReference type="STRING" id="590998.Celf_1859"/>
<dbReference type="RefSeq" id="WP_013771015.1">
    <property type="nucleotide sequence ID" value="NC_015514.1"/>
</dbReference>
<proteinExistence type="predicted"/>
<dbReference type="HOGENOM" id="CLU_789137_0_0_11"/>
<sequence length="351" mass="36589">MQAAWAIERHLATLAASGASASLLRQRRWALRQALTGAALARLHGPSPTPEQVAGTDPAALARSVDDVPTAELASPEFVAWYLPWAAGGALARPERPDGARSAASARARAAALRALASDASLPAPPHTHTAPALRPVIPRRAVEDLLRALTDTPAPPVPTRTRLLAVLAVMAADPAGPTALVGMRVEDASADGRTLRAPTDGRELLLPPGSAAAVRDWLTVRAELVAGLTGGTVHAMWVSAHGLRDADGTARPPGLPLQTRGMERAYTRGMRALRRHLSARPELVPHSLRPELVEVGAVPVLELPPSLELLRRSLLAAGRGPVSEVTGVAAGATRVDGLRTTPTGTAPDPR</sequence>
<dbReference type="EMBL" id="CP002666">
    <property type="protein sequence ID" value="AEE45989.1"/>
    <property type="molecule type" value="Genomic_DNA"/>
</dbReference>
<dbReference type="eggNOG" id="COG4974">
    <property type="taxonomic scope" value="Bacteria"/>
</dbReference>
<dbReference type="AlphaFoldDB" id="F4GYZ9"/>
<dbReference type="KEGG" id="cfi:Celf_1859"/>
<name>F4GYZ9_CELFA</name>
<dbReference type="Proteomes" id="UP000008460">
    <property type="component" value="Chromosome"/>
</dbReference>
<reference evidence="1 2" key="1">
    <citation type="submission" date="2011-04" db="EMBL/GenBank/DDBJ databases">
        <title>Complete sequence of Cellulomonas fimi ATCC 484.</title>
        <authorList>
            <consortium name="US DOE Joint Genome Institute"/>
            <person name="Lucas S."/>
            <person name="Han J."/>
            <person name="Lapidus A."/>
            <person name="Cheng J.-F."/>
            <person name="Goodwin L."/>
            <person name="Pitluck S."/>
            <person name="Peters L."/>
            <person name="Chertkov O."/>
            <person name="Detter J.C."/>
            <person name="Han C."/>
            <person name="Tapia R."/>
            <person name="Land M."/>
            <person name="Hauser L."/>
            <person name="Kyrpides N."/>
            <person name="Ivanova N."/>
            <person name="Ovchinnikova G."/>
            <person name="Pagani I."/>
            <person name="Mead D."/>
            <person name="Brumm P."/>
            <person name="Woyke T."/>
        </authorList>
    </citation>
    <scope>NUCLEOTIDE SEQUENCE [LARGE SCALE GENOMIC DNA]</scope>
    <source>
        <strain evidence="2">ATCC 484 / DSM 20113 / JCM 1341 / NBRC 15513 / NCIMB 8980 / NCTC 7547</strain>
    </source>
</reference>
<evidence type="ECO:0000313" key="1">
    <source>
        <dbReference type="EMBL" id="AEE45989.1"/>
    </source>
</evidence>